<keyword evidence="2" id="KW-0808">Transferase</keyword>
<protein>
    <submittedName>
        <fullName evidence="2">Glycosyltransferase involved in cell wall biosynthesis</fullName>
    </submittedName>
</protein>
<dbReference type="Gene3D" id="3.40.50.2000">
    <property type="entry name" value="Glycogen Phosphorylase B"/>
    <property type="match status" value="2"/>
</dbReference>
<proteinExistence type="predicted"/>
<feature type="domain" description="Glycosyl transferase family 1" evidence="1">
    <location>
        <begin position="180"/>
        <end position="339"/>
    </location>
</feature>
<reference evidence="2 3" key="1">
    <citation type="submission" date="2019-03" db="EMBL/GenBank/DDBJ databases">
        <title>Genomic Encyclopedia of Type Strains, Phase IV (KMG-IV): sequencing the most valuable type-strain genomes for metagenomic binning, comparative biology and taxonomic classification.</title>
        <authorList>
            <person name="Goeker M."/>
        </authorList>
    </citation>
    <scope>NUCLEOTIDE SEQUENCE [LARGE SCALE GENOMIC DNA]</scope>
    <source>
        <strain evidence="2 3">DSM 14836</strain>
    </source>
</reference>
<dbReference type="RefSeq" id="WP_132794140.1">
    <property type="nucleotide sequence ID" value="NZ_SLXM01000003.1"/>
</dbReference>
<evidence type="ECO:0000259" key="1">
    <source>
        <dbReference type="Pfam" id="PF00534"/>
    </source>
</evidence>
<dbReference type="AlphaFoldDB" id="A0A4R2NUH8"/>
<dbReference type="SUPFAM" id="SSF53756">
    <property type="entry name" value="UDP-Glycosyltransferase/glycogen phosphorylase"/>
    <property type="match status" value="1"/>
</dbReference>
<sequence>MNVLFVLGGGNLNTQIAQVALFLGLKEKGVHIYLIGPITDDVREFISSQNPNATFLDVYPKKKIDAEYQEAFSELIIQHTIDLVHFISGKAARSGLIALRKHPEVKTVIYFGSVSLHWYDPSSYLTYLNPRIDAIIGNSNFVYNHVKKQLFGKHKQKAIRIFKGYSSEWFSDVKSFDYTQIGIPEDAVVVCSIGNHRKVKGTRYFLESSNFLDSEKEIHYVLIGENTDAPHIDSIRKNSKISNRIHVLGKRNDVPNLLAGCDMYVQTSLSEGFGRAISEAMSIGKPIIMTNAGGCTELIDENSGIVVPLKDSKAIGKAISKLANDSVLCKQMGKNAKNRILNVYSIERTVNETLDLYKKLLSE</sequence>
<comment type="caution">
    <text evidence="2">The sequence shown here is derived from an EMBL/GenBank/DDBJ whole genome shotgun (WGS) entry which is preliminary data.</text>
</comment>
<dbReference type="EMBL" id="SLXM01000003">
    <property type="protein sequence ID" value="TCP25749.1"/>
    <property type="molecule type" value="Genomic_DNA"/>
</dbReference>
<dbReference type="GO" id="GO:0016757">
    <property type="term" value="F:glycosyltransferase activity"/>
    <property type="evidence" value="ECO:0007669"/>
    <property type="project" value="InterPro"/>
</dbReference>
<name>A0A4R2NUH8_9FLAO</name>
<dbReference type="CDD" id="cd03801">
    <property type="entry name" value="GT4_PimA-like"/>
    <property type="match status" value="1"/>
</dbReference>
<evidence type="ECO:0000313" key="2">
    <source>
        <dbReference type="EMBL" id="TCP25749.1"/>
    </source>
</evidence>
<dbReference type="PANTHER" id="PTHR12526">
    <property type="entry name" value="GLYCOSYLTRANSFERASE"/>
    <property type="match status" value="1"/>
</dbReference>
<evidence type="ECO:0000313" key="3">
    <source>
        <dbReference type="Proteomes" id="UP000294564"/>
    </source>
</evidence>
<keyword evidence="3" id="KW-1185">Reference proteome</keyword>
<gene>
    <name evidence="2" type="ORF">EV195_103108</name>
</gene>
<dbReference type="InterPro" id="IPR001296">
    <property type="entry name" value="Glyco_trans_1"/>
</dbReference>
<dbReference type="Pfam" id="PF00534">
    <property type="entry name" value="Glycos_transf_1"/>
    <property type="match status" value="1"/>
</dbReference>
<dbReference type="OrthoDB" id="9811239at2"/>
<dbReference type="Proteomes" id="UP000294564">
    <property type="component" value="Unassembled WGS sequence"/>
</dbReference>
<accession>A0A4R2NUH8</accession>
<organism evidence="2 3">
    <name type="scientific">Tenacibaculum skagerrakense</name>
    <dbReference type="NCBI Taxonomy" id="186571"/>
    <lineage>
        <taxon>Bacteria</taxon>
        <taxon>Pseudomonadati</taxon>
        <taxon>Bacteroidota</taxon>
        <taxon>Flavobacteriia</taxon>
        <taxon>Flavobacteriales</taxon>
        <taxon>Flavobacteriaceae</taxon>
        <taxon>Tenacibaculum</taxon>
    </lineage>
</organism>